<dbReference type="RefSeq" id="WP_007215578.1">
    <property type="nucleotide sequence ID" value="NZ_CABMLT010000015.1"/>
</dbReference>
<dbReference type="Proteomes" id="UP000448877">
    <property type="component" value="Unassembled WGS sequence"/>
</dbReference>
<protein>
    <submittedName>
        <fullName evidence="1">Uncharacterized protein</fullName>
    </submittedName>
</protein>
<reference evidence="1 3" key="1">
    <citation type="journal article" date="2015" name="Science">
        <title>Genetic determinants of in vivo fitness and diet responsiveness in multiple human gut Bacteroides.</title>
        <authorList>
            <person name="Wu M."/>
            <person name="McNulty N.P."/>
            <person name="Rodionov D.A."/>
            <person name="Khoroshkin M.S."/>
            <person name="Griffin N.W."/>
            <person name="Cheng J."/>
            <person name="Latreille P."/>
            <person name="Kerstetter R.A."/>
            <person name="Terrapon N."/>
            <person name="Henrissat B."/>
            <person name="Osterman A.L."/>
            <person name="Gordon J.I."/>
        </authorList>
    </citation>
    <scope>NUCLEOTIDE SEQUENCE [LARGE SCALE GENOMIC DNA]</scope>
    <source>
        <strain evidence="1 3">WH2</strain>
    </source>
</reference>
<accession>A0A0P0GBQ0</accession>
<evidence type="ECO:0000313" key="1">
    <source>
        <dbReference type="EMBL" id="ALJ61632.1"/>
    </source>
</evidence>
<dbReference type="STRING" id="246787.BcellWH2_04415"/>
<name>A0A0P0GBQ0_9BACE</name>
<dbReference type="GeneID" id="66309800"/>
<dbReference type="KEGG" id="bcel:BcellWH2_04415"/>
<reference evidence="2 4" key="2">
    <citation type="journal article" date="2019" name="Nat. Med.">
        <title>A library of human gut bacterial isolates paired with longitudinal multiomics data enables mechanistic microbiome research.</title>
        <authorList>
            <person name="Poyet M."/>
            <person name="Groussin M."/>
            <person name="Gibbons S.M."/>
            <person name="Avila-Pacheco J."/>
            <person name="Jiang X."/>
            <person name="Kearney S.M."/>
            <person name="Perrotta A.R."/>
            <person name="Berdy B."/>
            <person name="Zhao S."/>
            <person name="Lieberman T.D."/>
            <person name="Swanson P.K."/>
            <person name="Smith M."/>
            <person name="Roesemann S."/>
            <person name="Alexander J.E."/>
            <person name="Rich S.A."/>
            <person name="Livny J."/>
            <person name="Vlamakis H."/>
            <person name="Clish C."/>
            <person name="Bullock K."/>
            <person name="Deik A."/>
            <person name="Scott J."/>
            <person name="Pierce K.A."/>
            <person name="Xavier R.J."/>
            <person name="Alm E.J."/>
        </authorList>
    </citation>
    <scope>NUCLEOTIDE SEQUENCE [LARGE SCALE GENOMIC DNA]</scope>
    <source>
        <strain evidence="2 4">BIOML-A6</strain>
    </source>
</reference>
<evidence type="ECO:0000313" key="3">
    <source>
        <dbReference type="Proteomes" id="UP000061809"/>
    </source>
</evidence>
<dbReference type="AlphaFoldDB" id="A0A0P0GBQ0"/>
<evidence type="ECO:0000313" key="4">
    <source>
        <dbReference type="Proteomes" id="UP000448877"/>
    </source>
</evidence>
<gene>
    <name evidence="1" type="ORF">BcellWH2_04415</name>
    <name evidence="2" type="ORF">F2Y81_22805</name>
</gene>
<evidence type="ECO:0000313" key="2">
    <source>
        <dbReference type="EMBL" id="KAA5413519.1"/>
    </source>
</evidence>
<sequence>MKQEEKRQLAGELKNAAEDVLSLDDMEKVEGGGLVNPRCVKNKVAQCASCTQTTINDVKELTSQF</sequence>
<proteinExistence type="predicted"/>
<organism evidence="1 3">
    <name type="scientific">Bacteroides cellulosilyticus</name>
    <dbReference type="NCBI Taxonomy" id="246787"/>
    <lineage>
        <taxon>Bacteria</taxon>
        <taxon>Pseudomonadati</taxon>
        <taxon>Bacteroidota</taxon>
        <taxon>Bacteroidia</taxon>
        <taxon>Bacteroidales</taxon>
        <taxon>Bacteroidaceae</taxon>
        <taxon>Bacteroides</taxon>
    </lineage>
</organism>
<dbReference type="Proteomes" id="UP000061809">
    <property type="component" value="Chromosome"/>
</dbReference>
<dbReference type="PATRIC" id="fig|246787.4.peg.4561"/>
<dbReference type="EMBL" id="CP012801">
    <property type="protein sequence ID" value="ALJ61632.1"/>
    <property type="molecule type" value="Genomic_DNA"/>
</dbReference>
<dbReference type="EMBL" id="VVYV01000051">
    <property type="protein sequence ID" value="KAA5413519.1"/>
    <property type="molecule type" value="Genomic_DNA"/>
</dbReference>